<evidence type="ECO:0000313" key="1">
    <source>
        <dbReference type="EMBL" id="SOD96459.1"/>
    </source>
</evidence>
<sequence length="267" mass="30886">MSHHFAFLLIALPLNCGAQTINPSAEFYRHFRCNQRIMAKSRPDILFESTRPQTYRFTEQSVGINPKRMATYPVFTPLTPKHKALAPTINRQIRQCLQNKGLNLSEPEDQPSQGIKYEVVVMNESFFSIHLSLTTCGNRCHYATVSFNYDLQTGKQVSNCELLARLGITDQQFEKAVRQRWKKLAILEYDKKYPSFKEVRAYRIADDDDEETDEQNRYRSGPFDLILQEASLLPVVYQNQFYLRLGFNLSVFNRTAVGYTDLVVGHP</sequence>
<dbReference type="EMBL" id="OCNH01000005">
    <property type="protein sequence ID" value="SOD96459.1"/>
    <property type="molecule type" value="Genomic_DNA"/>
</dbReference>
<proteinExistence type="predicted"/>
<name>A0A286GN00_9BACT</name>
<keyword evidence="2" id="KW-1185">Reference proteome</keyword>
<gene>
    <name evidence="1" type="ORF">SAMN06269250_5320</name>
</gene>
<protein>
    <submittedName>
        <fullName evidence="1">Uncharacterized protein</fullName>
    </submittedName>
</protein>
<organism evidence="1 2">
    <name type="scientific">Spirosoma fluviale</name>
    <dbReference type="NCBI Taxonomy" id="1597977"/>
    <lineage>
        <taxon>Bacteria</taxon>
        <taxon>Pseudomonadati</taxon>
        <taxon>Bacteroidota</taxon>
        <taxon>Cytophagia</taxon>
        <taxon>Cytophagales</taxon>
        <taxon>Cytophagaceae</taxon>
        <taxon>Spirosoma</taxon>
    </lineage>
</organism>
<accession>A0A286GN00</accession>
<evidence type="ECO:0000313" key="2">
    <source>
        <dbReference type="Proteomes" id="UP000219452"/>
    </source>
</evidence>
<dbReference type="AlphaFoldDB" id="A0A286GN00"/>
<dbReference type="Proteomes" id="UP000219452">
    <property type="component" value="Unassembled WGS sequence"/>
</dbReference>
<reference evidence="2" key="1">
    <citation type="submission" date="2017-09" db="EMBL/GenBank/DDBJ databases">
        <authorList>
            <person name="Varghese N."/>
            <person name="Submissions S."/>
        </authorList>
    </citation>
    <scope>NUCLEOTIDE SEQUENCE [LARGE SCALE GENOMIC DNA]</scope>
    <source>
        <strain evidence="2">DSM 29961</strain>
    </source>
</reference>